<reference evidence="2" key="1">
    <citation type="journal article" date="2014" name="Front. Microbiol.">
        <title>High frequency of phylogenetically diverse reductive dehalogenase-homologous genes in deep subseafloor sedimentary metagenomes.</title>
        <authorList>
            <person name="Kawai M."/>
            <person name="Futagami T."/>
            <person name="Toyoda A."/>
            <person name="Takaki Y."/>
            <person name="Nishi S."/>
            <person name="Hori S."/>
            <person name="Arai W."/>
            <person name="Tsubouchi T."/>
            <person name="Morono Y."/>
            <person name="Uchiyama I."/>
            <person name="Ito T."/>
            <person name="Fujiyama A."/>
            <person name="Inagaki F."/>
            <person name="Takami H."/>
        </authorList>
    </citation>
    <scope>NUCLEOTIDE SEQUENCE</scope>
    <source>
        <strain evidence="2">Expedition CK06-06</strain>
    </source>
</reference>
<feature type="non-terminal residue" evidence="2">
    <location>
        <position position="1"/>
    </location>
</feature>
<dbReference type="EMBL" id="BARS01042079">
    <property type="protein sequence ID" value="GAG39213.1"/>
    <property type="molecule type" value="Genomic_DNA"/>
</dbReference>
<feature type="compositionally biased region" description="Basic and acidic residues" evidence="1">
    <location>
        <begin position="47"/>
        <end position="64"/>
    </location>
</feature>
<proteinExistence type="predicted"/>
<dbReference type="AlphaFoldDB" id="X0XRD9"/>
<feature type="region of interest" description="Disordered" evidence="1">
    <location>
        <begin position="41"/>
        <end position="64"/>
    </location>
</feature>
<accession>X0XRD9</accession>
<comment type="caution">
    <text evidence="2">The sequence shown here is derived from an EMBL/GenBank/DDBJ whole genome shotgun (WGS) entry which is preliminary data.</text>
</comment>
<evidence type="ECO:0000313" key="2">
    <source>
        <dbReference type="EMBL" id="GAG39213.1"/>
    </source>
</evidence>
<sequence length="64" mass="6926">SSGAQAEQIGQLFKSPGGREAIERSLLTRKTLHRLIEIVSGPKPAKRAAEAKKRKGKAAEEEQS</sequence>
<gene>
    <name evidence="2" type="ORF">S01H1_63896</name>
</gene>
<organism evidence="2">
    <name type="scientific">marine sediment metagenome</name>
    <dbReference type="NCBI Taxonomy" id="412755"/>
    <lineage>
        <taxon>unclassified sequences</taxon>
        <taxon>metagenomes</taxon>
        <taxon>ecological metagenomes</taxon>
    </lineage>
</organism>
<name>X0XRD9_9ZZZZ</name>
<protein>
    <submittedName>
        <fullName evidence="2">Uncharacterized protein</fullName>
    </submittedName>
</protein>
<evidence type="ECO:0000256" key="1">
    <source>
        <dbReference type="SAM" id="MobiDB-lite"/>
    </source>
</evidence>